<organism evidence="2 3">
    <name type="scientific">Heracleum sosnowskyi</name>
    <dbReference type="NCBI Taxonomy" id="360622"/>
    <lineage>
        <taxon>Eukaryota</taxon>
        <taxon>Viridiplantae</taxon>
        <taxon>Streptophyta</taxon>
        <taxon>Embryophyta</taxon>
        <taxon>Tracheophyta</taxon>
        <taxon>Spermatophyta</taxon>
        <taxon>Magnoliopsida</taxon>
        <taxon>eudicotyledons</taxon>
        <taxon>Gunneridae</taxon>
        <taxon>Pentapetalae</taxon>
        <taxon>asterids</taxon>
        <taxon>campanulids</taxon>
        <taxon>Apiales</taxon>
        <taxon>Apiaceae</taxon>
        <taxon>Apioideae</taxon>
        <taxon>apioid superclade</taxon>
        <taxon>Tordylieae</taxon>
        <taxon>Tordyliinae</taxon>
        <taxon>Heracleum</taxon>
    </lineage>
</organism>
<dbReference type="InterPro" id="IPR050796">
    <property type="entry name" value="SCF_F-box_component"/>
</dbReference>
<dbReference type="AlphaFoldDB" id="A0AAD8HSS3"/>
<dbReference type="PANTHER" id="PTHR31672">
    <property type="entry name" value="BNACNNG10540D PROTEIN"/>
    <property type="match status" value="1"/>
</dbReference>
<feature type="domain" description="F-box" evidence="1">
    <location>
        <begin position="8"/>
        <end position="53"/>
    </location>
</feature>
<dbReference type="SMART" id="SM00256">
    <property type="entry name" value="FBOX"/>
    <property type="match status" value="1"/>
</dbReference>
<comment type="caution">
    <text evidence="2">The sequence shown here is derived from an EMBL/GenBank/DDBJ whole genome shotgun (WGS) entry which is preliminary data.</text>
</comment>
<evidence type="ECO:0000313" key="2">
    <source>
        <dbReference type="EMBL" id="KAK1371802.1"/>
    </source>
</evidence>
<dbReference type="SUPFAM" id="SSF81383">
    <property type="entry name" value="F-box domain"/>
    <property type="match status" value="1"/>
</dbReference>
<reference evidence="2" key="1">
    <citation type="submission" date="2023-02" db="EMBL/GenBank/DDBJ databases">
        <title>Genome of toxic invasive species Heracleum sosnowskyi carries increased number of genes despite the absence of recent whole-genome duplications.</title>
        <authorList>
            <person name="Schelkunov M."/>
            <person name="Shtratnikova V."/>
            <person name="Makarenko M."/>
            <person name="Klepikova A."/>
            <person name="Omelchenko D."/>
            <person name="Novikova G."/>
            <person name="Obukhova E."/>
            <person name="Bogdanov V."/>
            <person name="Penin A."/>
            <person name="Logacheva M."/>
        </authorList>
    </citation>
    <scope>NUCLEOTIDE SEQUENCE</scope>
    <source>
        <strain evidence="2">Hsosn_3</strain>
        <tissue evidence="2">Leaf</tissue>
    </source>
</reference>
<dbReference type="PROSITE" id="PS50181">
    <property type="entry name" value="FBOX"/>
    <property type="match status" value="1"/>
</dbReference>
<dbReference type="InterPro" id="IPR036047">
    <property type="entry name" value="F-box-like_dom_sf"/>
</dbReference>
<protein>
    <recommendedName>
        <fullName evidence="1">F-box domain-containing protein</fullName>
    </recommendedName>
</protein>
<name>A0AAD8HSS3_9APIA</name>
<proteinExistence type="predicted"/>
<evidence type="ECO:0000313" key="3">
    <source>
        <dbReference type="Proteomes" id="UP001237642"/>
    </source>
</evidence>
<keyword evidence="3" id="KW-1185">Reference proteome</keyword>
<dbReference type="InterPro" id="IPR001810">
    <property type="entry name" value="F-box_dom"/>
</dbReference>
<sequence>MSLSKHKKMPTYDFPEEILSEIFKRLPVKYVLRCGAVQKSWYYLVRTPMFLTLHLNHQTMIAHNNPRYLLFHNTNTHLLTFCSDDKQCQEYCSIEYPFDFDNHEWYALSNGLICISSMSYRELDYDYNIFICNPLVQMCQMLPVSRLSEYYSNEIEWKALAFAFLPEVNDYVVVHVVKLETVFPDDSDQDSPDYLQLLNYISNTVMIGVYSLNTGSWKISSQDDVKITWVWTEQSVYVNGTAFWIGEDYAADQLVIQFDTKTEILREISVPEKFVVQERQHPIIHPFGKSIAYFVEDAEFRHLDMWILKEDMIDEFSWENIISVNLSENVWADVLGIRVHSSSLSTTDKLRAKGVPIDNVCPRCN</sequence>
<gene>
    <name evidence="2" type="ORF">POM88_037894</name>
</gene>
<dbReference type="Proteomes" id="UP001237642">
    <property type="component" value="Unassembled WGS sequence"/>
</dbReference>
<dbReference type="PANTHER" id="PTHR31672:SF13">
    <property type="entry name" value="F-BOX PROTEIN CPR30-LIKE"/>
    <property type="match status" value="1"/>
</dbReference>
<dbReference type="NCBIfam" id="TIGR01640">
    <property type="entry name" value="F_box_assoc_1"/>
    <property type="match status" value="1"/>
</dbReference>
<dbReference type="Gene3D" id="1.20.1280.50">
    <property type="match status" value="1"/>
</dbReference>
<evidence type="ECO:0000259" key="1">
    <source>
        <dbReference type="PROSITE" id="PS50181"/>
    </source>
</evidence>
<dbReference type="InterPro" id="IPR017451">
    <property type="entry name" value="F-box-assoc_interact_dom"/>
</dbReference>
<dbReference type="EMBL" id="JAUIZM010000008">
    <property type="protein sequence ID" value="KAK1371802.1"/>
    <property type="molecule type" value="Genomic_DNA"/>
</dbReference>
<accession>A0AAD8HSS3</accession>
<reference evidence="2" key="2">
    <citation type="submission" date="2023-05" db="EMBL/GenBank/DDBJ databases">
        <authorList>
            <person name="Schelkunov M.I."/>
        </authorList>
    </citation>
    <scope>NUCLEOTIDE SEQUENCE</scope>
    <source>
        <strain evidence="2">Hsosn_3</strain>
        <tissue evidence="2">Leaf</tissue>
    </source>
</reference>
<dbReference type="Pfam" id="PF00646">
    <property type="entry name" value="F-box"/>
    <property type="match status" value="1"/>
</dbReference>